<organism evidence="11 12">
    <name type="scientific">Ceutorhynchus assimilis</name>
    <name type="common">cabbage seed weevil</name>
    <dbReference type="NCBI Taxonomy" id="467358"/>
    <lineage>
        <taxon>Eukaryota</taxon>
        <taxon>Metazoa</taxon>
        <taxon>Ecdysozoa</taxon>
        <taxon>Arthropoda</taxon>
        <taxon>Hexapoda</taxon>
        <taxon>Insecta</taxon>
        <taxon>Pterygota</taxon>
        <taxon>Neoptera</taxon>
        <taxon>Endopterygota</taxon>
        <taxon>Coleoptera</taxon>
        <taxon>Polyphaga</taxon>
        <taxon>Cucujiformia</taxon>
        <taxon>Curculionidae</taxon>
        <taxon>Ceutorhynchinae</taxon>
        <taxon>Ceutorhynchus</taxon>
    </lineage>
</organism>
<feature type="transmembrane region" description="Helical" evidence="10">
    <location>
        <begin position="442"/>
        <end position="459"/>
    </location>
</feature>
<feature type="transmembrane region" description="Helical" evidence="10">
    <location>
        <begin position="214"/>
        <end position="233"/>
    </location>
</feature>
<feature type="transmembrane region" description="Helical" evidence="10">
    <location>
        <begin position="107"/>
        <end position="128"/>
    </location>
</feature>
<keyword evidence="8" id="KW-0675">Receptor</keyword>
<evidence type="ECO:0000256" key="6">
    <source>
        <dbReference type="ARBA" id="ARBA00022989"/>
    </source>
</evidence>
<accession>A0A9N9MLM8</accession>
<keyword evidence="3" id="KW-0716">Sensory transduction</keyword>
<keyword evidence="7 10" id="KW-0472">Membrane</keyword>
<protein>
    <submittedName>
        <fullName evidence="11">Uncharacterized protein</fullName>
    </submittedName>
</protein>
<feature type="transmembrane region" description="Helical" evidence="10">
    <location>
        <begin position="276"/>
        <end position="294"/>
    </location>
</feature>
<feature type="transmembrane region" description="Helical" evidence="10">
    <location>
        <begin position="59"/>
        <end position="81"/>
    </location>
</feature>
<dbReference type="Pfam" id="PF02949">
    <property type="entry name" value="7tm_6"/>
    <property type="match status" value="1"/>
</dbReference>
<gene>
    <name evidence="11" type="ORF">CEUTPL_LOCUS4895</name>
</gene>
<evidence type="ECO:0000313" key="12">
    <source>
        <dbReference type="Proteomes" id="UP001152799"/>
    </source>
</evidence>
<name>A0A9N9MLM8_9CUCU</name>
<dbReference type="GO" id="GO:0004984">
    <property type="term" value="F:olfactory receptor activity"/>
    <property type="evidence" value="ECO:0007669"/>
    <property type="project" value="InterPro"/>
</dbReference>
<evidence type="ECO:0000256" key="7">
    <source>
        <dbReference type="ARBA" id="ARBA00023136"/>
    </source>
</evidence>
<evidence type="ECO:0000256" key="3">
    <source>
        <dbReference type="ARBA" id="ARBA00022606"/>
    </source>
</evidence>
<evidence type="ECO:0000256" key="1">
    <source>
        <dbReference type="ARBA" id="ARBA00004651"/>
    </source>
</evidence>
<dbReference type="PANTHER" id="PTHR21137:SF35">
    <property type="entry name" value="ODORANT RECEPTOR 19A-RELATED"/>
    <property type="match status" value="1"/>
</dbReference>
<evidence type="ECO:0000256" key="4">
    <source>
        <dbReference type="ARBA" id="ARBA00022692"/>
    </source>
</evidence>
<evidence type="ECO:0000256" key="10">
    <source>
        <dbReference type="SAM" id="Phobius"/>
    </source>
</evidence>
<dbReference type="GO" id="GO:0007165">
    <property type="term" value="P:signal transduction"/>
    <property type="evidence" value="ECO:0007669"/>
    <property type="project" value="UniProtKB-KW"/>
</dbReference>
<evidence type="ECO:0000313" key="11">
    <source>
        <dbReference type="EMBL" id="CAG9764255.1"/>
    </source>
</evidence>
<keyword evidence="5" id="KW-0552">Olfaction</keyword>
<keyword evidence="2" id="KW-1003">Cell membrane</keyword>
<proteinExistence type="predicted"/>
<keyword evidence="9" id="KW-0807">Transducer</keyword>
<keyword evidence="12" id="KW-1185">Reference proteome</keyword>
<evidence type="ECO:0000256" key="9">
    <source>
        <dbReference type="ARBA" id="ARBA00023224"/>
    </source>
</evidence>
<dbReference type="GO" id="GO:0005549">
    <property type="term" value="F:odorant binding"/>
    <property type="evidence" value="ECO:0007669"/>
    <property type="project" value="InterPro"/>
</dbReference>
<dbReference type="Proteomes" id="UP001152799">
    <property type="component" value="Chromosome 2"/>
</dbReference>
<feature type="transmembrane region" description="Helical" evidence="10">
    <location>
        <begin position="180"/>
        <end position="202"/>
    </location>
</feature>
<feature type="transmembrane region" description="Helical" evidence="10">
    <location>
        <begin position="417"/>
        <end position="436"/>
    </location>
</feature>
<dbReference type="InterPro" id="IPR004117">
    <property type="entry name" value="7tm6_olfct_rcpt"/>
</dbReference>
<dbReference type="EMBL" id="OU892278">
    <property type="protein sequence ID" value="CAG9764255.1"/>
    <property type="molecule type" value="Genomic_DNA"/>
</dbReference>
<keyword evidence="6 10" id="KW-1133">Transmembrane helix</keyword>
<comment type="subcellular location">
    <subcellularLocation>
        <location evidence="1">Cell membrane</location>
        <topology evidence="1">Multi-pass membrane protein</topology>
    </subcellularLocation>
</comment>
<evidence type="ECO:0000256" key="2">
    <source>
        <dbReference type="ARBA" id="ARBA00022475"/>
    </source>
</evidence>
<keyword evidence="4 10" id="KW-0812">Transmembrane</keyword>
<dbReference type="OrthoDB" id="9615015at2759"/>
<reference evidence="11" key="1">
    <citation type="submission" date="2022-01" db="EMBL/GenBank/DDBJ databases">
        <authorList>
            <person name="King R."/>
        </authorList>
    </citation>
    <scope>NUCLEOTIDE SEQUENCE</scope>
</reference>
<dbReference type="GO" id="GO:0005886">
    <property type="term" value="C:plasma membrane"/>
    <property type="evidence" value="ECO:0007669"/>
    <property type="project" value="UniProtKB-SubCell"/>
</dbReference>
<dbReference type="AlphaFoldDB" id="A0A9N9MLM8"/>
<evidence type="ECO:0000256" key="8">
    <source>
        <dbReference type="ARBA" id="ARBA00023170"/>
    </source>
</evidence>
<feature type="transmembrane region" description="Helical" evidence="10">
    <location>
        <begin position="334"/>
        <end position="359"/>
    </location>
</feature>
<dbReference type="PANTHER" id="PTHR21137">
    <property type="entry name" value="ODORANT RECEPTOR"/>
    <property type="match status" value="1"/>
</dbReference>
<sequence>MSKSKQAADKVTVNSFKFYKSAGMYSIIPAMQQNGISATIPTLVKQFRVSYYMQYIPTAWFIIIISLTWIGSMALFSILVIKQGAFYFNSTGMHACEPFYPKASLRILAACGFYFPTTMILMYCYGSAFDVNKLGFKRTTVECSAVMTSSMEVEQSSSIEKFLRVLKFFPEENEEDSWNYLIKFFFMYIAVAVYFCFVLCYFIVGVKNHFDIDILKFSVVCIVSFIGVAWINICCFKNRHLLIQLGQAVSDFTTFEKPPGFAKFNQEMNFYSKLHLLYLSIGCLLYFSVFAPLRMHKCEKLNERKHLSELCSLIVPMYIPLIKYENLGKYPTVYVIDMIEFIILLHTYMTCGSILWINFEMIEYIRFRIRHLKSLLVSGLEETNKLSQKALIHQALKYHEEILRMGRLANKFFGTELFLHVILTGAIVGVTAFQMIDTQSLDLVMLFVGWVNAIIMGCVSGQRLINESLTIPDILYLVDWHELDIDIQKDLLLFLLRSKIPMHIKAGNVIMTNQLIIEV</sequence>
<evidence type="ECO:0000256" key="5">
    <source>
        <dbReference type="ARBA" id="ARBA00022725"/>
    </source>
</evidence>